<name>A0A3A1U508_9MICO</name>
<evidence type="ECO:0000259" key="1">
    <source>
        <dbReference type="Pfam" id="PF14534"/>
    </source>
</evidence>
<gene>
    <name evidence="2" type="ORF">D1781_03700</name>
</gene>
<dbReference type="Gene3D" id="3.10.450.50">
    <property type="match status" value="1"/>
</dbReference>
<keyword evidence="3" id="KW-1185">Reference proteome</keyword>
<dbReference type="AlphaFoldDB" id="A0A3A1U508"/>
<dbReference type="InterPro" id="IPR032710">
    <property type="entry name" value="NTF2-like_dom_sf"/>
</dbReference>
<comment type="caution">
    <text evidence="2">The sequence shown here is derived from an EMBL/GenBank/DDBJ whole genome shotgun (WGS) entry which is preliminary data.</text>
</comment>
<proteinExistence type="predicted"/>
<sequence>MELQRRDEEQCRGVDPEDVARLTALEESLWRPGTRFDRDHLARVYADDFDEFGRSGRHWSREASMAAEAQAFETVLPLPHLRIRDLGPDVALLTYRSETTYPDDDAVHVANRSSVWQRIDGEWRLRFHQGTATH</sequence>
<evidence type="ECO:0000313" key="3">
    <source>
        <dbReference type="Proteomes" id="UP000265742"/>
    </source>
</evidence>
<dbReference type="EMBL" id="QXTG01000001">
    <property type="protein sequence ID" value="RIX30537.1"/>
    <property type="molecule type" value="Genomic_DNA"/>
</dbReference>
<dbReference type="InterPro" id="IPR027843">
    <property type="entry name" value="DUF4440"/>
</dbReference>
<reference evidence="3" key="1">
    <citation type="submission" date="2018-09" db="EMBL/GenBank/DDBJ databases">
        <authorList>
            <person name="Kim I."/>
        </authorList>
    </citation>
    <scope>NUCLEOTIDE SEQUENCE [LARGE SCALE GENOMIC DNA]</scope>
    <source>
        <strain evidence="3">DD4a</strain>
    </source>
</reference>
<dbReference type="Proteomes" id="UP000265742">
    <property type="component" value="Unassembled WGS sequence"/>
</dbReference>
<organism evidence="2 3">
    <name type="scientific">Amnibacterium setariae</name>
    <dbReference type="NCBI Taxonomy" id="2306585"/>
    <lineage>
        <taxon>Bacteria</taxon>
        <taxon>Bacillati</taxon>
        <taxon>Actinomycetota</taxon>
        <taxon>Actinomycetes</taxon>
        <taxon>Micrococcales</taxon>
        <taxon>Microbacteriaceae</taxon>
        <taxon>Amnibacterium</taxon>
    </lineage>
</organism>
<protein>
    <submittedName>
        <fullName evidence="2">Nuclear transport factor 2 family protein</fullName>
    </submittedName>
</protein>
<evidence type="ECO:0000313" key="2">
    <source>
        <dbReference type="EMBL" id="RIX30537.1"/>
    </source>
</evidence>
<feature type="domain" description="DUF4440" evidence="1">
    <location>
        <begin position="22"/>
        <end position="125"/>
    </location>
</feature>
<dbReference type="Pfam" id="PF14534">
    <property type="entry name" value="DUF4440"/>
    <property type="match status" value="1"/>
</dbReference>
<accession>A0A3A1U508</accession>
<dbReference type="SUPFAM" id="SSF54427">
    <property type="entry name" value="NTF2-like"/>
    <property type="match status" value="1"/>
</dbReference>